<evidence type="ECO:0000256" key="4">
    <source>
        <dbReference type="ARBA" id="ARBA00022764"/>
    </source>
</evidence>
<evidence type="ECO:0000313" key="6">
    <source>
        <dbReference type="EMBL" id="MBD8006341.1"/>
    </source>
</evidence>
<dbReference type="Proteomes" id="UP000648182">
    <property type="component" value="Unassembled WGS sequence"/>
</dbReference>
<feature type="signal peptide" evidence="5">
    <location>
        <begin position="1"/>
        <end position="24"/>
    </location>
</feature>
<dbReference type="PANTHER" id="PTHR30222:SF17">
    <property type="entry name" value="SPERMIDINE_PUTRESCINE-BINDING PERIPLASMIC PROTEIN"/>
    <property type="match status" value="1"/>
</dbReference>
<proteinExistence type="predicted"/>
<dbReference type="PRINTS" id="PR00909">
    <property type="entry name" value="SPERMDNBNDNG"/>
</dbReference>
<comment type="subcellular location">
    <subcellularLocation>
        <location evidence="1">Periplasm</location>
    </subcellularLocation>
</comment>
<evidence type="ECO:0000256" key="2">
    <source>
        <dbReference type="ARBA" id="ARBA00022448"/>
    </source>
</evidence>
<evidence type="ECO:0000256" key="1">
    <source>
        <dbReference type="ARBA" id="ARBA00004418"/>
    </source>
</evidence>
<dbReference type="PIRSF" id="PIRSF019574">
    <property type="entry name" value="Periplasmic_polyamine_BP"/>
    <property type="match status" value="1"/>
</dbReference>
<evidence type="ECO:0000256" key="3">
    <source>
        <dbReference type="ARBA" id="ARBA00022729"/>
    </source>
</evidence>
<dbReference type="PROSITE" id="PS51257">
    <property type="entry name" value="PROKAR_LIPOPROTEIN"/>
    <property type="match status" value="1"/>
</dbReference>
<sequence length="362" mass="40339">MNPTKRSGKYIVLFIMTLIVATFAAGCGKSSSSGEEAGSKDNDGGELNLFIWSEYMPDRVIKQFENETGIKVNYNVYSSNEEMLAKISAGAAGYDISVASDYMVEIMKKQNLLESINKDNIPNMSNLDEQFLNPTFDPGNEHSVPYMWGNVVIAINKDVVKKDINSYEDLWDPEFKNSLVVLDDQRILIGIGNKLQGESMNSTDSKVIQKSKDLLIDLLPNIKAYDSDSPKTMLVNGEAKAGIVWGGEAYLASTENSSIVTVLPEEGTNIWMDNFVIPKGAPNQKNAEAFIDFILQPEASAEISKDFPYANPNLAAHEFIDDDILNDPAVYTPKEFLDKSEFFTDIEDAILEYDRVWSEIKQ</sequence>
<dbReference type="EMBL" id="JACSPV010000028">
    <property type="protein sequence ID" value="MBD8006341.1"/>
    <property type="molecule type" value="Genomic_DNA"/>
</dbReference>
<evidence type="ECO:0000313" key="7">
    <source>
        <dbReference type="Proteomes" id="UP000648182"/>
    </source>
</evidence>
<reference evidence="6 7" key="1">
    <citation type="submission" date="2020-08" db="EMBL/GenBank/DDBJ databases">
        <title>A Genomic Blueprint of the Chicken Gut Microbiome.</title>
        <authorList>
            <person name="Gilroy R."/>
            <person name="Ravi A."/>
            <person name="Getino M."/>
            <person name="Pursley I."/>
            <person name="Horton D.L."/>
            <person name="Alikhan N.-F."/>
            <person name="Baker D."/>
            <person name="Gharbi K."/>
            <person name="Hall N."/>
            <person name="Watson M."/>
            <person name="Adriaenssens E.M."/>
            <person name="Foster-Nyarko E."/>
            <person name="Jarju S."/>
            <person name="Secka A."/>
            <person name="Antonio M."/>
            <person name="Oren A."/>
            <person name="Chaudhuri R."/>
            <person name="La Ragione R.M."/>
            <person name="Hildebrand F."/>
            <person name="Pallen M.J."/>
        </authorList>
    </citation>
    <scope>NUCLEOTIDE SEQUENCE [LARGE SCALE GENOMIC DNA]</scope>
    <source>
        <strain evidence="6 7">Sa1BUA2</strain>
    </source>
</reference>
<name>A0ABR8VP47_9BACI</name>
<dbReference type="InterPro" id="IPR006059">
    <property type="entry name" value="SBP"/>
</dbReference>
<dbReference type="SUPFAM" id="SSF53850">
    <property type="entry name" value="Periplasmic binding protein-like II"/>
    <property type="match status" value="1"/>
</dbReference>
<dbReference type="CDD" id="cd13590">
    <property type="entry name" value="PBP2_PotD_PotF_like"/>
    <property type="match status" value="1"/>
</dbReference>
<evidence type="ECO:0000256" key="5">
    <source>
        <dbReference type="SAM" id="SignalP"/>
    </source>
</evidence>
<keyword evidence="7" id="KW-1185">Reference proteome</keyword>
<gene>
    <name evidence="6" type="ORF">H9631_14765</name>
</gene>
<organism evidence="6 7">
    <name type="scientific">Bacillus norwichensis</name>
    <dbReference type="NCBI Taxonomy" id="2762217"/>
    <lineage>
        <taxon>Bacteria</taxon>
        <taxon>Bacillati</taxon>
        <taxon>Bacillota</taxon>
        <taxon>Bacilli</taxon>
        <taxon>Bacillales</taxon>
        <taxon>Bacillaceae</taxon>
        <taxon>Bacillus</taxon>
    </lineage>
</organism>
<feature type="chain" id="PRO_5045049389" evidence="5">
    <location>
        <begin position="25"/>
        <end position="362"/>
    </location>
</feature>
<dbReference type="InterPro" id="IPR001188">
    <property type="entry name" value="Sperm_putr-bd"/>
</dbReference>
<dbReference type="Pfam" id="PF13416">
    <property type="entry name" value="SBP_bac_8"/>
    <property type="match status" value="1"/>
</dbReference>
<comment type="caution">
    <text evidence="6">The sequence shown here is derived from an EMBL/GenBank/DDBJ whole genome shotgun (WGS) entry which is preliminary data.</text>
</comment>
<dbReference type="Gene3D" id="3.40.190.10">
    <property type="entry name" value="Periplasmic binding protein-like II"/>
    <property type="match status" value="2"/>
</dbReference>
<accession>A0ABR8VP47</accession>
<keyword evidence="4" id="KW-0574">Periplasm</keyword>
<dbReference type="RefSeq" id="WP_191814091.1">
    <property type="nucleotide sequence ID" value="NZ_JACSPV010000028.1"/>
</dbReference>
<keyword evidence="3 5" id="KW-0732">Signal</keyword>
<dbReference type="PANTHER" id="PTHR30222">
    <property type="entry name" value="SPERMIDINE/PUTRESCINE-BINDING PERIPLASMIC PROTEIN"/>
    <property type="match status" value="1"/>
</dbReference>
<keyword evidence="2" id="KW-0813">Transport</keyword>
<protein>
    <submittedName>
        <fullName evidence="6">Spermidine/putrescine ABC transporter substrate-binding protein</fullName>
    </submittedName>
</protein>